<name>A0A940YTD4_9BURK</name>
<comment type="caution">
    <text evidence="3">The sequence shown here is derived from an EMBL/GenBank/DDBJ whole genome shotgun (WGS) entry which is preliminary data.</text>
</comment>
<dbReference type="GO" id="GO:0005509">
    <property type="term" value="F:calcium ion binding"/>
    <property type="evidence" value="ECO:0007669"/>
    <property type="project" value="InterPro"/>
</dbReference>
<reference evidence="3" key="1">
    <citation type="submission" date="2021-04" db="EMBL/GenBank/DDBJ databases">
        <title>The genome sequence of Ideonella sp. 4Y11.</title>
        <authorList>
            <person name="Liu Y."/>
        </authorList>
    </citation>
    <scope>NUCLEOTIDE SEQUENCE</scope>
    <source>
        <strain evidence="3">4Y11</strain>
    </source>
</reference>
<evidence type="ECO:0000256" key="2">
    <source>
        <dbReference type="ARBA" id="ARBA00022525"/>
    </source>
</evidence>
<accession>A0A940YTD4</accession>
<evidence type="ECO:0008006" key="5">
    <source>
        <dbReference type="Google" id="ProtNLM"/>
    </source>
</evidence>
<dbReference type="InterPro" id="IPR050557">
    <property type="entry name" value="RTX_toxin/Mannuronan_C5-epim"/>
</dbReference>
<keyword evidence="2" id="KW-0964">Secreted</keyword>
<gene>
    <name evidence="3" type="ORF">KAK06_21350</name>
</gene>
<protein>
    <recommendedName>
        <fullName evidence="5">Hemolysin type calcium-binding protein</fullName>
    </recommendedName>
</protein>
<dbReference type="PROSITE" id="PS00330">
    <property type="entry name" value="HEMOLYSIN_CALCIUM"/>
    <property type="match status" value="1"/>
</dbReference>
<dbReference type="PRINTS" id="PR00313">
    <property type="entry name" value="CABNDNGRPT"/>
</dbReference>
<evidence type="ECO:0000313" key="4">
    <source>
        <dbReference type="Proteomes" id="UP000678374"/>
    </source>
</evidence>
<evidence type="ECO:0000313" key="3">
    <source>
        <dbReference type="EMBL" id="MBQ0961508.1"/>
    </source>
</evidence>
<keyword evidence="4" id="KW-1185">Reference proteome</keyword>
<sequence>MDGGLGVDTLVGGAGDDVFVAEAGDDIVELAGEGVDRVETWLGLNRALSANVDNLRLLGDADVDGAGNSRNNLLEGNQGANRLLGVAGNDTLRGFAGDDVLTGGVGDDRYLIDPGGGADLIVESAGDQGGVDMVQFLHSNRENVVVNQAGKHLMILATSTEGPPVEVLIKDWFAAGQRPVEWVQWADGSSSSAAEIDGMVIAAGGPGTLELAWANQWVNSAIHQAPSWIQSLSDDEDEPQIPRLPVWMDDRNQRRWLYGVANA</sequence>
<dbReference type="InterPro" id="IPR001343">
    <property type="entry name" value="Hemolysn_Ca-bd"/>
</dbReference>
<dbReference type="InterPro" id="IPR018511">
    <property type="entry name" value="Hemolysin-typ_Ca-bd_CS"/>
</dbReference>
<dbReference type="Pfam" id="PF00353">
    <property type="entry name" value="HemolysinCabind"/>
    <property type="match status" value="2"/>
</dbReference>
<dbReference type="AlphaFoldDB" id="A0A940YTD4"/>
<proteinExistence type="predicted"/>
<dbReference type="GO" id="GO:0005576">
    <property type="term" value="C:extracellular region"/>
    <property type="evidence" value="ECO:0007669"/>
    <property type="project" value="UniProtKB-SubCell"/>
</dbReference>
<dbReference type="Proteomes" id="UP000678374">
    <property type="component" value="Unassembled WGS sequence"/>
</dbReference>
<dbReference type="SUPFAM" id="SSF51120">
    <property type="entry name" value="beta-Roll"/>
    <property type="match status" value="1"/>
</dbReference>
<evidence type="ECO:0000256" key="1">
    <source>
        <dbReference type="ARBA" id="ARBA00004613"/>
    </source>
</evidence>
<dbReference type="Gene3D" id="2.150.10.10">
    <property type="entry name" value="Serralysin-like metalloprotease, C-terminal"/>
    <property type="match status" value="1"/>
</dbReference>
<dbReference type="PANTHER" id="PTHR38340">
    <property type="entry name" value="S-LAYER PROTEIN"/>
    <property type="match status" value="1"/>
</dbReference>
<dbReference type="InterPro" id="IPR011049">
    <property type="entry name" value="Serralysin-like_metalloprot_C"/>
</dbReference>
<dbReference type="PANTHER" id="PTHR38340:SF1">
    <property type="entry name" value="S-LAYER PROTEIN"/>
    <property type="match status" value="1"/>
</dbReference>
<comment type="subcellular location">
    <subcellularLocation>
        <location evidence="1">Secreted</location>
    </subcellularLocation>
</comment>
<dbReference type="EMBL" id="JAGQDE010000030">
    <property type="protein sequence ID" value="MBQ0961508.1"/>
    <property type="molecule type" value="Genomic_DNA"/>
</dbReference>
<organism evidence="3 4">
    <name type="scientific">Ideonella aquatica</name>
    <dbReference type="NCBI Taxonomy" id="2824119"/>
    <lineage>
        <taxon>Bacteria</taxon>
        <taxon>Pseudomonadati</taxon>
        <taxon>Pseudomonadota</taxon>
        <taxon>Betaproteobacteria</taxon>
        <taxon>Burkholderiales</taxon>
        <taxon>Sphaerotilaceae</taxon>
        <taxon>Ideonella</taxon>
    </lineage>
</organism>